<dbReference type="AlphaFoldDB" id="A0A8J4XKR9"/>
<comment type="similarity">
    <text evidence="3">Belongs to the peptidase S54 family.</text>
</comment>
<evidence type="ECO:0000256" key="3">
    <source>
        <dbReference type="ARBA" id="ARBA00009045"/>
    </source>
</evidence>
<keyword evidence="11 12" id="KW-0472">Membrane</keyword>
<evidence type="ECO:0000256" key="12">
    <source>
        <dbReference type="SAM" id="Phobius"/>
    </source>
</evidence>
<dbReference type="Proteomes" id="UP000770661">
    <property type="component" value="Unassembled WGS sequence"/>
</dbReference>
<name>A0A8J4XKR9_CHIOP</name>
<comment type="subcellular location">
    <subcellularLocation>
        <location evidence="2">Mitochondrion inner membrane</location>
        <topology evidence="2">Multi-pass membrane protein</topology>
    </subcellularLocation>
</comment>
<feature type="transmembrane region" description="Helical" evidence="12">
    <location>
        <begin position="170"/>
        <end position="188"/>
    </location>
</feature>
<feature type="domain" description="Peptidase S54 rhomboid" evidence="13">
    <location>
        <begin position="132"/>
        <end position="274"/>
    </location>
</feature>
<evidence type="ECO:0000256" key="9">
    <source>
        <dbReference type="ARBA" id="ARBA00022989"/>
    </source>
</evidence>
<dbReference type="InterPro" id="IPR022764">
    <property type="entry name" value="Peptidase_S54_rhomboid_dom"/>
</dbReference>
<comment type="caution">
    <text evidence="14">The sequence shown here is derived from an EMBL/GenBank/DDBJ whole genome shotgun (WGS) entry which is preliminary data.</text>
</comment>
<dbReference type="OrthoDB" id="10260614at2759"/>
<evidence type="ECO:0000256" key="7">
    <source>
        <dbReference type="ARBA" id="ARBA00022801"/>
    </source>
</evidence>
<organism evidence="14 15">
    <name type="scientific">Chionoecetes opilio</name>
    <name type="common">Atlantic snow crab</name>
    <name type="synonym">Cancer opilio</name>
    <dbReference type="NCBI Taxonomy" id="41210"/>
    <lineage>
        <taxon>Eukaryota</taxon>
        <taxon>Metazoa</taxon>
        <taxon>Ecdysozoa</taxon>
        <taxon>Arthropoda</taxon>
        <taxon>Crustacea</taxon>
        <taxon>Multicrustacea</taxon>
        <taxon>Malacostraca</taxon>
        <taxon>Eumalacostraca</taxon>
        <taxon>Eucarida</taxon>
        <taxon>Decapoda</taxon>
        <taxon>Pleocyemata</taxon>
        <taxon>Brachyura</taxon>
        <taxon>Eubrachyura</taxon>
        <taxon>Majoidea</taxon>
        <taxon>Majidae</taxon>
        <taxon>Chionoecetes</taxon>
    </lineage>
</organism>
<evidence type="ECO:0000259" key="13">
    <source>
        <dbReference type="Pfam" id="PF01694"/>
    </source>
</evidence>
<evidence type="ECO:0000256" key="4">
    <source>
        <dbReference type="ARBA" id="ARBA00013039"/>
    </source>
</evidence>
<evidence type="ECO:0000313" key="15">
    <source>
        <dbReference type="Proteomes" id="UP000770661"/>
    </source>
</evidence>
<reference evidence="14" key="1">
    <citation type="submission" date="2020-07" db="EMBL/GenBank/DDBJ databases">
        <title>The High-quality genome of the commercially important snow crab, Chionoecetes opilio.</title>
        <authorList>
            <person name="Jeong J.-H."/>
            <person name="Ryu S."/>
        </authorList>
    </citation>
    <scope>NUCLEOTIDE SEQUENCE</scope>
    <source>
        <strain evidence="14">MADBK_172401_WGS</strain>
        <tissue evidence="14">Digestive gland</tissue>
    </source>
</reference>
<keyword evidence="15" id="KW-1185">Reference proteome</keyword>
<accession>A0A8J4XKR9</accession>
<keyword evidence="7" id="KW-0378">Hydrolase</keyword>
<evidence type="ECO:0000256" key="5">
    <source>
        <dbReference type="ARBA" id="ARBA00022692"/>
    </source>
</evidence>
<dbReference type="InterPro" id="IPR035952">
    <property type="entry name" value="Rhomboid-like_sf"/>
</dbReference>
<evidence type="ECO:0000256" key="2">
    <source>
        <dbReference type="ARBA" id="ARBA00004448"/>
    </source>
</evidence>
<sequence>MKFAPQPFVEASSEKNMGVGLLKSVLFTGSFCGATFVGATIWQYESVRQALQKNSWKTWTKNSLENLQGWQHKEGEFRQAINSWWNELNDGQKVFWPICLVNGIVFACWHHPGLQSTMFRYFCSNPAARAVCWPMFFSTFSHFAFIHFGLNMYVLHSFSSGVGRCLGKEQFLAMYLSGGVVSSLASHAFKVARRCPGPSLGASGAIMALLGYFCTVYPDAQLGIVFIPGLNFSADSAIKAIMCLDAAGMAMGWRMFDHAAHLGGALFGLFYAHFGAEYIWANTEPVMKKWHQLRTDVSEILVQDSKKGDE</sequence>
<gene>
    <name evidence="14" type="primary">PARL</name>
    <name evidence="14" type="ORF">GWK47_025027</name>
</gene>
<evidence type="ECO:0000256" key="8">
    <source>
        <dbReference type="ARBA" id="ARBA00022946"/>
    </source>
</evidence>
<feature type="transmembrane region" description="Helical" evidence="12">
    <location>
        <begin position="200"/>
        <end position="218"/>
    </location>
</feature>
<comment type="catalytic activity">
    <reaction evidence="1">
        <text>Cleaves type-1 transmembrane domains using a catalytic dyad composed of serine and histidine that are contributed by different transmembrane domains.</text>
        <dbReference type="EC" id="3.4.21.105"/>
    </reaction>
</comment>
<protein>
    <recommendedName>
        <fullName evidence="4">rhomboid protease</fullName>
        <ecNumber evidence="4">3.4.21.105</ecNumber>
    </recommendedName>
</protein>
<keyword evidence="9 12" id="KW-1133">Transmembrane helix</keyword>
<feature type="transmembrane region" description="Helical" evidence="12">
    <location>
        <begin position="21"/>
        <end position="44"/>
    </location>
</feature>
<dbReference type="PANTHER" id="PTHR43731">
    <property type="entry name" value="RHOMBOID PROTEASE"/>
    <property type="match status" value="1"/>
</dbReference>
<dbReference type="Gene3D" id="1.20.1540.10">
    <property type="entry name" value="Rhomboid-like"/>
    <property type="match status" value="1"/>
</dbReference>
<feature type="transmembrane region" description="Helical" evidence="12">
    <location>
        <begin position="259"/>
        <end position="281"/>
    </location>
</feature>
<evidence type="ECO:0000256" key="1">
    <source>
        <dbReference type="ARBA" id="ARBA00000156"/>
    </source>
</evidence>
<dbReference type="InterPro" id="IPR050925">
    <property type="entry name" value="Rhomboid_protease_S54"/>
</dbReference>
<keyword evidence="10" id="KW-0496">Mitochondrion</keyword>
<evidence type="ECO:0000256" key="6">
    <source>
        <dbReference type="ARBA" id="ARBA00022792"/>
    </source>
</evidence>
<keyword evidence="6" id="KW-0999">Mitochondrion inner membrane</keyword>
<dbReference type="SUPFAM" id="SSF144091">
    <property type="entry name" value="Rhomboid-like"/>
    <property type="match status" value="1"/>
</dbReference>
<feature type="transmembrane region" description="Helical" evidence="12">
    <location>
        <begin position="94"/>
        <end position="110"/>
    </location>
</feature>
<feature type="transmembrane region" description="Helical" evidence="12">
    <location>
        <begin position="131"/>
        <end position="150"/>
    </location>
</feature>
<dbReference type="PANTHER" id="PTHR43731:SF14">
    <property type="entry name" value="PRESENILIN-ASSOCIATED RHOMBOID-LIKE PROTEIN, MITOCHONDRIAL"/>
    <property type="match status" value="1"/>
</dbReference>
<dbReference type="FunFam" id="1.20.1540.10:FF:000005">
    <property type="entry name" value="Presenilins-associated rhomboid-like protein, mitochondrial"/>
    <property type="match status" value="1"/>
</dbReference>
<dbReference type="EMBL" id="JACEEZ010025257">
    <property type="protein sequence ID" value="KAG0702683.1"/>
    <property type="molecule type" value="Genomic_DNA"/>
</dbReference>
<dbReference type="GO" id="GO:0004252">
    <property type="term" value="F:serine-type endopeptidase activity"/>
    <property type="evidence" value="ECO:0007669"/>
    <property type="project" value="InterPro"/>
</dbReference>
<proteinExistence type="inferred from homology"/>
<keyword evidence="5 12" id="KW-0812">Transmembrane</keyword>
<dbReference type="GO" id="GO:0005743">
    <property type="term" value="C:mitochondrial inner membrane"/>
    <property type="evidence" value="ECO:0007669"/>
    <property type="project" value="UniProtKB-SubCell"/>
</dbReference>
<dbReference type="GO" id="GO:0006465">
    <property type="term" value="P:signal peptide processing"/>
    <property type="evidence" value="ECO:0007669"/>
    <property type="project" value="TreeGrafter"/>
</dbReference>
<evidence type="ECO:0000256" key="10">
    <source>
        <dbReference type="ARBA" id="ARBA00023128"/>
    </source>
</evidence>
<dbReference type="Pfam" id="PF01694">
    <property type="entry name" value="Rhomboid"/>
    <property type="match status" value="1"/>
</dbReference>
<evidence type="ECO:0000256" key="11">
    <source>
        <dbReference type="ARBA" id="ARBA00023136"/>
    </source>
</evidence>
<dbReference type="EC" id="3.4.21.105" evidence="4"/>
<keyword evidence="8" id="KW-0809">Transit peptide</keyword>
<evidence type="ECO:0000313" key="14">
    <source>
        <dbReference type="EMBL" id="KAG0702683.1"/>
    </source>
</evidence>